<dbReference type="EMBL" id="JAGGKG010000002">
    <property type="protein sequence ID" value="MBP1903866.1"/>
    <property type="molecule type" value="Genomic_DNA"/>
</dbReference>
<dbReference type="Pfam" id="PF10026">
    <property type="entry name" value="DUF2268"/>
    <property type="match status" value="1"/>
</dbReference>
<protein>
    <submittedName>
        <fullName evidence="2">Uncharacterized protein YjaZ</fullName>
    </submittedName>
</protein>
<gene>
    <name evidence="2" type="ORF">J2Z32_000483</name>
</gene>
<sequence length="303" mass="34599">MNIKCVRSDKIYSKMMQAPADQKEDIYRYELMAPFEEKWSYYNIPLKAKQPNGYDVIMASRMLGLLAPEQLNDDQQQNIDLLSDEQLWQQCQQAIQRSIQCFIDAGIDLPVQNYLYTLVLANPESPYTIMNEGYSGDGGIPGYIFGSLLPNKYTLERIPVALAHECNHNIRFQFEKWRNDISLAEMMVNEGLAENFAVSLFGEKMVGPWVSKTEVDVLHKKIKPVIKQGLHVTGLDGITSYLYGDEMAKLQGYEPVGLPYCAGYACGYHMIKHYLNKTGKNIVKATLIPADQILKEIEDFWDE</sequence>
<dbReference type="InterPro" id="IPR018728">
    <property type="entry name" value="DUF2268"/>
</dbReference>
<evidence type="ECO:0000259" key="1">
    <source>
        <dbReference type="Pfam" id="PF10026"/>
    </source>
</evidence>
<dbReference type="Proteomes" id="UP001519272">
    <property type="component" value="Unassembled WGS sequence"/>
</dbReference>
<keyword evidence="3" id="KW-1185">Reference proteome</keyword>
<name>A0ABS4FMQ7_9BACL</name>
<evidence type="ECO:0000313" key="2">
    <source>
        <dbReference type="EMBL" id="MBP1903866.1"/>
    </source>
</evidence>
<dbReference type="RefSeq" id="WP_210087568.1">
    <property type="nucleotide sequence ID" value="NZ_JAGGKG010000002.1"/>
</dbReference>
<feature type="domain" description="DUF2268" evidence="1">
    <location>
        <begin position="87"/>
        <end position="295"/>
    </location>
</feature>
<organism evidence="2 3">
    <name type="scientific">Paenibacillus turicensis</name>
    <dbReference type="NCBI Taxonomy" id="160487"/>
    <lineage>
        <taxon>Bacteria</taxon>
        <taxon>Bacillati</taxon>
        <taxon>Bacillota</taxon>
        <taxon>Bacilli</taxon>
        <taxon>Bacillales</taxon>
        <taxon>Paenibacillaceae</taxon>
        <taxon>Paenibacillus</taxon>
    </lineage>
</organism>
<reference evidence="2 3" key="1">
    <citation type="submission" date="2021-03" db="EMBL/GenBank/DDBJ databases">
        <title>Genomic Encyclopedia of Type Strains, Phase IV (KMG-IV): sequencing the most valuable type-strain genomes for metagenomic binning, comparative biology and taxonomic classification.</title>
        <authorList>
            <person name="Goeker M."/>
        </authorList>
    </citation>
    <scope>NUCLEOTIDE SEQUENCE [LARGE SCALE GENOMIC DNA]</scope>
    <source>
        <strain evidence="2 3">DSM 14349</strain>
    </source>
</reference>
<comment type="caution">
    <text evidence="2">The sequence shown here is derived from an EMBL/GenBank/DDBJ whole genome shotgun (WGS) entry which is preliminary data.</text>
</comment>
<accession>A0ABS4FMQ7</accession>
<evidence type="ECO:0000313" key="3">
    <source>
        <dbReference type="Proteomes" id="UP001519272"/>
    </source>
</evidence>
<proteinExistence type="predicted"/>